<organism evidence="7 8">
    <name type="scientific">Enterobacter cloacae subsp. cloacae (strain ATCC 13047 / DSM 30054 / NBRC 13535 / NCTC 10005 / WDCM 00083 / NCDC 279-56)</name>
    <dbReference type="NCBI Taxonomy" id="716541"/>
    <lineage>
        <taxon>Bacteria</taxon>
        <taxon>Pseudomonadati</taxon>
        <taxon>Pseudomonadota</taxon>
        <taxon>Gammaproteobacteria</taxon>
        <taxon>Enterobacterales</taxon>
        <taxon>Enterobacteriaceae</taxon>
        <taxon>Enterobacter</taxon>
        <taxon>Enterobacter cloacae complex</taxon>
    </lineage>
</organism>
<keyword evidence="1 6" id="KW-1003">Cell membrane</keyword>
<reference evidence="7 8" key="1">
    <citation type="journal article" date="2010" name="J. Bacteriol.">
        <title>Complete genome sequence of Enterobacter cloacae subsp. cloacae type strain ATCC 13047.</title>
        <authorList>
            <person name="Ren Y."/>
            <person name="Ren Y."/>
            <person name="Zhou Z."/>
            <person name="Guo X."/>
            <person name="Li Y."/>
            <person name="Feng L."/>
            <person name="Wang L."/>
        </authorList>
    </citation>
    <scope>NUCLEOTIDE SEQUENCE [LARGE SCALE GENOMIC DNA]</scope>
    <source>
        <strain evidence="8">ATCC 13047 / DSM 30054 / NBRC 13535 / NCTC 10005 / WDCM 00083 / NCDC 279-56</strain>
    </source>
</reference>
<gene>
    <name evidence="7" type="ordered locus">ECL_02187</name>
</gene>
<evidence type="ECO:0000256" key="5">
    <source>
        <dbReference type="ARBA" id="ARBA00023288"/>
    </source>
</evidence>
<accession>A0A0H3CJD0</accession>
<dbReference type="KEGG" id="enc:ECL_02187"/>
<evidence type="ECO:0000256" key="6">
    <source>
        <dbReference type="HAMAP-Rule" id="MF_01065"/>
    </source>
</evidence>
<comment type="subcellular location">
    <subcellularLocation>
        <location evidence="6">Cell membrane</location>
        <topology evidence="6">Lipid-anchor</topology>
    </subcellularLocation>
</comment>
<keyword evidence="4" id="KW-0564">Palmitate</keyword>
<dbReference type="GO" id="GO:0005886">
    <property type="term" value="C:plasma membrane"/>
    <property type="evidence" value="ECO:0007669"/>
    <property type="project" value="UniProtKB-SubCell"/>
</dbReference>
<evidence type="ECO:0000256" key="4">
    <source>
        <dbReference type="ARBA" id="ARBA00023139"/>
    </source>
</evidence>
<dbReference type="HAMAP" id="MF_01065">
    <property type="entry name" value="UPF0257"/>
    <property type="match status" value="1"/>
</dbReference>
<evidence type="ECO:0000256" key="3">
    <source>
        <dbReference type="ARBA" id="ARBA00023136"/>
    </source>
</evidence>
<name>A0A0H3CJD0_ENTCC</name>
<keyword evidence="3 6" id="KW-0472">Membrane</keyword>
<dbReference type="Pfam" id="PF06788">
    <property type="entry name" value="UPF0257"/>
    <property type="match status" value="1"/>
</dbReference>
<evidence type="ECO:0000313" key="8">
    <source>
        <dbReference type="Proteomes" id="UP000002363"/>
    </source>
</evidence>
<dbReference type="InterPro" id="IPR010646">
    <property type="entry name" value="UPF0257"/>
</dbReference>
<dbReference type="Proteomes" id="UP000002363">
    <property type="component" value="Chromosome"/>
</dbReference>
<protein>
    <recommendedName>
        <fullName evidence="6">UPF0257 lipoprotein ECL_02187</fullName>
    </recommendedName>
</protein>
<dbReference type="eggNOG" id="ENOG502Z8TA">
    <property type="taxonomic scope" value="Bacteria"/>
</dbReference>
<evidence type="ECO:0000313" key="7">
    <source>
        <dbReference type="EMBL" id="ADF61735.1"/>
    </source>
</evidence>
<dbReference type="NCBIfam" id="NF002798">
    <property type="entry name" value="PRK02939.1"/>
    <property type="match status" value="1"/>
</dbReference>
<sequence>MIGNNLPESVNDVKKYAAITLLAATLVGCDNNSAPLSFTPEMASFSNEFDFDPLRGPVKDFTQTLFNDKGEVSKRVTGTMSTEGCFDTLELLDLEANTGVALVLDANYYIDAETQQRKVKLQGKCQLAELPSAGVTWDTDDNGFVVAAHGKEMEVKYRYDADGYPLGKTTVSGDQHLSVQSTPSKDLRKRMDYSAVSLLNDKPLGNVKQSCDYDRHNNPVSCDLTITDDSVKPAVERKYSIKNTIEYY</sequence>
<keyword evidence="2 6" id="KW-0732">Signal</keyword>
<keyword evidence="8" id="KW-1185">Reference proteome</keyword>
<proteinExistence type="inferred from homology"/>
<dbReference type="AlphaFoldDB" id="A0A0H3CJD0"/>
<evidence type="ECO:0000256" key="2">
    <source>
        <dbReference type="ARBA" id="ARBA00022729"/>
    </source>
</evidence>
<dbReference type="OrthoDB" id="6622075at2"/>
<dbReference type="HOGENOM" id="CLU_1174761_0_0_6"/>
<dbReference type="PATRIC" id="fig|716541.4.peg.2379"/>
<dbReference type="EnsemblBacteria" id="ADF61735">
    <property type="protein sequence ID" value="ADF61735"/>
    <property type="gene ID" value="ECL_02187"/>
</dbReference>
<evidence type="ECO:0000256" key="1">
    <source>
        <dbReference type="ARBA" id="ARBA00022475"/>
    </source>
</evidence>
<dbReference type="EMBL" id="CP001918">
    <property type="protein sequence ID" value="ADF61735.1"/>
    <property type="molecule type" value="Genomic_DNA"/>
</dbReference>
<comment type="similarity">
    <text evidence="6">Belongs to the UPF0257 family.</text>
</comment>
<keyword evidence="5 6" id="KW-0449">Lipoprotein</keyword>